<sequence length="305" mass="33032">MKVMITGVSGLIGGRIAAVSLKRGWEVSGLDIVKCDNSEIEFTKGSIMNPATVRKAIRGCDFVFHQAAASSSPMFYPDPTEGVKVNTIGSVNVFRAAELEGVSKVVAASTSSIYGNLPLPSREDQLIEAAPNMYAASKLAMESLGNSYAAVTGTGIIFLRYFSVYGLGERRKGKIANMLSQFLWDALELDGKGRQPVIYGDGKQTRDLIFADDIAKANILAAKSRVKSGVYNIGTGRETSLNQMITLISKATGKDIRPRYVKNPIKNYIFRTLADTSKAERDLGFVAETTVEAGLNKLIDELKNQ</sequence>
<name>A0A8J8CGR6_9ARCH</name>
<dbReference type="AlphaFoldDB" id="A0A8J8CGR6"/>
<evidence type="ECO:0000313" key="4">
    <source>
        <dbReference type="Proteomes" id="UP000750197"/>
    </source>
</evidence>
<dbReference type="PANTHER" id="PTHR43000">
    <property type="entry name" value="DTDP-D-GLUCOSE 4,6-DEHYDRATASE-RELATED"/>
    <property type="match status" value="1"/>
</dbReference>
<proteinExistence type="inferred from homology"/>
<dbReference type="SUPFAM" id="SSF51735">
    <property type="entry name" value="NAD(P)-binding Rossmann-fold domains"/>
    <property type="match status" value="1"/>
</dbReference>
<evidence type="ECO:0000259" key="2">
    <source>
        <dbReference type="Pfam" id="PF01370"/>
    </source>
</evidence>
<gene>
    <name evidence="3" type="ORF">KIY12_08030</name>
</gene>
<evidence type="ECO:0000256" key="1">
    <source>
        <dbReference type="ARBA" id="ARBA00007637"/>
    </source>
</evidence>
<organism evidence="3 4">
    <name type="scientific">Candidatus Sysuiplasma superficiale</name>
    <dbReference type="NCBI Taxonomy" id="2823368"/>
    <lineage>
        <taxon>Archaea</taxon>
        <taxon>Methanobacteriati</taxon>
        <taxon>Thermoplasmatota</taxon>
        <taxon>Thermoplasmata</taxon>
        <taxon>Candidatus Sysuiplasmatales</taxon>
        <taxon>Candidatus Sysuiplasmataceae</taxon>
        <taxon>Candidatus Sysuiplasma</taxon>
    </lineage>
</organism>
<accession>A0A8J8CGR6</accession>
<protein>
    <submittedName>
        <fullName evidence="3">NAD-dependent epimerase/dehydratase family protein</fullName>
    </submittedName>
</protein>
<evidence type="ECO:0000313" key="3">
    <source>
        <dbReference type="EMBL" id="MBX8644651.1"/>
    </source>
</evidence>
<comment type="similarity">
    <text evidence="1">Belongs to the NAD(P)-dependent epimerase/dehydratase family.</text>
</comment>
<dbReference type="PRINTS" id="PR01713">
    <property type="entry name" value="NUCEPIMERASE"/>
</dbReference>
<dbReference type="Pfam" id="PF01370">
    <property type="entry name" value="Epimerase"/>
    <property type="match status" value="1"/>
</dbReference>
<dbReference type="Proteomes" id="UP000750197">
    <property type="component" value="Unassembled WGS sequence"/>
</dbReference>
<feature type="domain" description="NAD-dependent epimerase/dehydratase" evidence="2">
    <location>
        <begin position="3"/>
        <end position="234"/>
    </location>
</feature>
<reference evidence="3" key="1">
    <citation type="submission" date="2021-05" db="EMBL/GenBank/DDBJ databases">
        <title>Genomic insights into ecological role and evolution of a novel Thermoplasmata order Candidatus Sysuiplasmatales.</title>
        <authorList>
            <person name="Yuan Y."/>
        </authorList>
    </citation>
    <scope>NUCLEOTIDE SEQUENCE</scope>
    <source>
        <strain evidence="3">TUT19-bin139</strain>
    </source>
</reference>
<dbReference type="InterPro" id="IPR036291">
    <property type="entry name" value="NAD(P)-bd_dom_sf"/>
</dbReference>
<comment type="caution">
    <text evidence="3">The sequence shown here is derived from an EMBL/GenBank/DDBJ whole genome shotgun (WGS) entry which is preliminary data.</text>
</comment>
<dbReference type="InterPro" id="IPR001509">
    <property type="entry name" value="Epimerase_deHydtase"/>
</dbReference>
<dbReference type="EMBL" id="JAHEAC010000083">
    <property type="protein sequence ID" value="MBX8644651.1"/>
    <property type="molecule type" value="Genomic_DNA"/>
</dbReference>
<dbReference type="Gene3D" id="3.40.50.720">
    <property type="entry name" value="NAD(P)-binding Rossmann-like Domain"/>
    <property type="match status" value="1"/>
</dbReference>